<organism evidence="2 3">
    <name type="scientific">Triparma verrucosa</name>
    <dbReference type="NCBI Taxonomy" id="1606542"/>
    <lineage>
        <taxon>Eukaryota</taxon>
        <taxon>Sar</taxon>
        <taxon>Stramenopiles</taxon>
        <taxon>Ochrophyta</taxon>
        <taxon>Bolidophyceae</taxon>
        <taxon>Parmales</taxon>
        <taxon>Triparmaceae</taxon>
        <taxon>Triparma</taxon>
    </lineage>
</organism>
<accession>A0A9W6ZI17</accession>
<name>A0A9W6ZI17_9STRA</name>
<evidence type="ECO:0000313" key="3">
    <source>
        <dbReference type="Proteomes" id="UP001165160"/>
    </source>
</evidence>
<gene>
    <name evidence="2" type="ORF">TrVE_jg2252</name>
</gene>
<dbReference type="PROSITE" id="PS50222">
    <property type="entry name" value="EF_HAND_2"/>
    <property type="match status" value="2"/>
</dbReference>
<dbReference type="PANTHER" id="PTHR46763:SF1">
    <property type="entry name" value="DYNEIN REGULATORY COMPLEX PROTEIN 8"/>
    <property type="match status" value="1"/>
</dbReference>
<dbReference type="InterPro" id="IPR011992">
    <property type="entry name" value="EF-hand-dom_pair"/>
</dbReference>
<dbReference type="Pfam" id="PF13833">
    <property type="entry name" value="EF-hand_8"/>
    <property type="match status" value="1"/>
</dbReference>
<comment type="caution">
    <text evidence="2">The sequence shown here is derived from an EMBL/GenBank/DDBJ whole genome shotgun (WGS) entry which is preliminary data.</text>
</comment>
<dbReference type="InterPro" id="IPR002048">
    <property type="entry name" value="EF_hand_dom"/>
</dbReference>
<dbReference type="Proteomes" id="UP001165160">
    <property type="component" value="Unassembled WGS sequence"/>
</dbReference>
<evidence type="ECO:0000259" key="1">
    <source>
        <dbReference type="PROSITE" id="PS50222"/>
    </source>
</evidence>
<feature type="domain" description="EF-hand" evidence="1">
    <location>
        <begin position="94"/>
        <end position="129"/>
    </location>
</feature>
<sequence length="166" mass="19776">MTSQQQKEEQEWTNVTEKRIQAAFRLFDKENKGVVNQEEVPYIMRYLSVYPSEPALIKEIQTEMQNDEPTAFVTYAKLKNVMLRLMKTREWDPDPEDVLLQAFRTLDKENKGYIEWDKMKEILTTTENYAFREKECEQFQRVAMDMDSGNVYYEDYVALIAANENN</sequence>
<dbReference type="FunFam" id="1.10.238.10:FF:000001">
    <property type="entry name" value="Calmodulin 1"/>
    <property type="match status" value="1"/>
</dbReference>
<evidence type="ECO:0000313" key="2">
    <source>
        <dbReference type="EMBL" id="GMH50395.1"/>
    </source>
</evidence>
<dbReference type="EMBL" id="BRXX01000627">
    <property type="protein sequence ID" value="GMH50395.1"/>
    <property type="molecule type" value="Genomic_DNA"/>
</dbReference>
<dbReference type="Gene3D" id="1.10.238.10">
    <property type="entry name" value="EF-hand"/>
    <property type="match status" value="2"/>
</dbReference>
<dbReference type="GO" id="GO:0005509">
    <property type="term" value="F:calcium ion binding"/>
    <property type="evidence" value="ECO:0007669"/>
    <property type="project" value="InterPro"/>
</dbReference>
<feature type="domain" description="EF-hand" evidence="1">
    <location>
        <begin position="15"/>
        <end position="50"/>
    </location>
</feature>
<proteinExistence type="predicted"/>
<dbReference type="SMART" id="SM00054">
    <property type="entry name" value="EFh"/>
    <property type="match status" value="2"/>
</dbReference>
<keyword evidence="3" id="KW-1185">Reference proteome</keyword>
<reference evidence="3" key="1">
    <citation type="journal article" date="2023" name="Commun. Biol.">
        <title>Genome analysis of Parmales, the sister group of diatoms, reveals the evolutionary specialization of diatoms from phago-mixotrophs to photoautotrophs.</title>
        <authorList>
            <person name="Ban H."/>
            <person name="Sato S."/>
            <person name="Yoshikawa S."/>
            <person name="Yamada K."/>
            <person name="Nakamura Y."/>
            <person name="Ichinomiya M."/>
            <person name="Sato N."/>
            <person name="Blanc-Mathieu R."/>
            <person name="Endo H."/>
            <person name="Kuwata A."/>
            <person name="Ogata H."/>
        </authorList>
    </citation>
    <scope>NUCLEOTIDE SEQUENCE [LARGE SCALE GENOMIC DNA]</scope>
    <source>
        <strain evidence="3">NIES 3699</strain>
    </source>
</reference>
<protein>
    <recommendedName>
        <fullName evidence="1">EF-hand domain-containing protein</fullName>
    </recommendedName>
</protein>
<dbReference type="PANTHER" id="PTHR46763">
    <property type="entry name" value="DYNEIN REGULATORY COMPLEX PROTEIN 8"/>
    <property type="match status" value="1"/>
</dbReference>
<dbReference type="AlphaFoldDB" id="A0A9W6ZI17"/>
<dbReference type="SUPFAM" id="SSF47473">
    <property type="entry name" value="EF-hand"/>
    <property type="match status" value="1"/>
</dbReference>